<sequence>MTAAKSTRRKPATKAAAPPEAIDEAGDAPMPTTENTAFRFKPGQGTSILDIKEIVLMQLLQLSGGPEVEPGALRHQMLSGERFNQLSPEAQKWFVPIATKPPEE</sequence>
<comment type="caution">
    <text evidence="2">The sequence shown here is derived from an EMBL/GenBank/DDBJ whole genome shotgun (WGS) entry which is preliminary data.</text>
</comment>
<evidence type="ECO:0000313" key="2">
    <source>
        <dbReference type="EMBL" id="GJE78126.1"/>
    </source>
</evidence>
<dbReference type="Proteomes" id="UP001055093">
    <property type="component" value="Unassembled WGS sequence"/>
</dbReference>
<reference evidence="2" key="2">
    <citation type="submission" date="2021-08" db="EMBL/GenBank/DDBJ databases">
        <authorList>
            <person name="Tani A."/>
            <person name="Ola A."/>
            <person name="Ogura Y."/>
            <person name="Katsura K."/>
            <person name="Hayashi T."/>
        </authorList>
    </citation>
    <scope>NUCLEOTIDE SEQUENCE</scope>
    <source>
        <strain evidence="2">DSM 14458</strain>
    </source>
</reference>
<name>A0ABQ4V158_9HYPH</name>
<evidence type="ECO:0000313" key="3">
    <source>
        <dbReference type="Proteomes" id="UP001055093"/>
    </source>
</evidence>
<dbReference type="RefSeq" id="WP_238308709.1">
    <property type="nucleotide sequence ID" value="NZ_BPRE01000020.1"/>
</dbReference>
<dbReference type="EMBL" id="BPRE01000020">
    <property type="protein sequence ID" value="GJE78126.1"/>
    <property type="molecule type" value="Genomic_DNA"/>
</dbReference>
<protein>
    <submittedName>
        <fullName evidence="2">Uncharacterized protein</fullName>
    </submittedName>
</protein>
<accession>A0ABQ4V158</accession>
<feature type="compositionally biased region" description="Basic residues" evidence="1">
    <location>
        <begin position="1"/>
        <end position="12"/>
    </location>
</feature>
<organism evidence="2 3">
    <name type="scientific">Methylorubrum suomiense</name>
    <dbReference type="NCBI Taxonomy" id="144191"/>
    <lineage>
        <taxon>Bacteria</taxon>
        <taxon>Pseudomonadati</taxon>
        <taxon>Pseudomonadota</taxon>
        <taxon>Alphaproteobacteria</taxon>
        <taxon>Hyphomicrobiales</taxon>
        <taxon>Methylobacteriaceae</taxon>
        <taxon>Methylorubrum</taxon>
    </lineage>
</organism>
<gene>
    <name evidence="2" type="ORF">BGCPKDLD_4737</name>
</gene>
<reference evidence="2" key="1">
    <citation type="journal article" date="2021" name="Front. Microbiol.">
        <title>Comprehensive Comparative Genomics and Phenotyping of Methylobacterium Species.</title>
        <authorList>
            <person name="Alessa O."/>
            <person name="Ogura Y."/>
            <person name="Fujitani Y."/>
            <person name="Takami H."/>
            <person name="Hayashi T."/>
            <person name="Sahin N."/>
            <person name="Tani A."/>
        </authorList>
    </citation>
    <scope>NUCLEOTIDE SEQUENCE</scope>
    <source>
        <strain evidence="2">DSM 14458</strain>
    </source>
</reference>
<proteinExistence type="predicted"/>
<keyword evidence="3" id="KW-1185">Reference proteome</keyword>
<feature type="region of interest" description="Disordered" evidence="1">
    <location>
        <begin position="1"/>
        <end position="41"/>
    </location>
</feature>
<evidence type="ECO:0000256" key="1">
    <source>
        <dbReference type="SAM" id="MobiDB-lite"/>
    </source>
</evidence>